<protein>
    <submittedName>
        <fullName evidence="1">Uncharacterized protein</fullName>
    </submittedName>
</protein>
<organism evidence="1 2">
    <name type="scientific">Dermatophagoides pteronyssinus</name>
    <name type="common">European house dust mite</name>
    <dbReference type="NCBI Taxonomy" id="6956"/>
    <lineage>
        <taxon>Eukaryota</taxon>
        <taxon>Metazoa</taxon>
        <taxon>Ecdysozoa</taxon>
        <taxon>Arthropoda</taxon>
        <taxon>Chelicerata</taxon>
        <taxon>Arachnida</taxon>
        <taxon>Acari</taxon>
        <taxon>Acariformes</taxon>
        <taxon>Sarcoptiformes</taxon>
        <taxon>Astigmata</taxon>
        <taxon>Psoroptidia</taxon>
        <taxon>Analgoidea</taxon>
        <taxon>Pyroglyphidae</taxon>
        <taxon>Dermatophagoidinae</taxon>
        <taxon>Dermatophagoides</taxon>
    </lineage>
</organism>
<proteinExistence type="predicted"/>
<sequence length="66" mass="7895">MLYLLNLLPEQLISFKQYRDNNDTNMNEINFKYRYGARGKNLGQNFFKIFNITSSTSFEKFGCQRL</sequence>
<dbReference type="Proteomes" id="UP000887458">
    <property type="component" value="Unassembled WGS sequence"/>
</dbReference>
<gene>
    <name evidence="1" type="ORF">DERP_007829</name>
</gene>
<reference evidence="1 2" key="1">
    <citation type="journal article" date="2018" name="J. Allergy Clin. Immunol.">
        <title>High-quality assembly of Dermatophagoides pteronyssinus genome and transcriptome reveals a wide range of novel allergens.</title>
        <authorList>
            <person name="Liu X.Y."/>
            <person name="Yang K.Y."/>
            <person name="Wang M.Q."/>
            <person name="Kwok J.S."/>
            <person name="Zeng X."/>
            <person name="Yang Z."/>
            <person name="Xiao X.J."/>
            <person name="Lau C.P."/>
            <person name="Li Y."/>
            <person name="Huang Z.M."/>
            <person name="Ba J.G."/>
            <person name="Yim A.K."/>
            <person name="Ouyang C.Y."/>
            <person name="Ngai S.M."/>
            <person name="Chan T.F."/>
            <person name="Leung E.L."/>
            <person name="Liu L."/>
            <person name="Liu Z.G."/>
            <person name="Tsui S.K."/>
        </authorList>
    </citation>
    <scope>NUCLEOTIDE SEQUENCE [LARGE SCALE GENOMIC DNA]</scope>
    <source>
        <strain evidence="1">Derp</strain>
    </source>
</reference>
<keyword evidence="2" id="KW-1185">Reference proteome</keyword>
<evidence type="ECO:0000313" key="2">
    <source>
        <dbReference type="Proteomes" id="UP000887458"/>
    </source>
</evidence>
<comment type="caution">
    <text evidence="1">The sequence shown here is derived from an EMBL/GenBank/DDBJ whole genome shotgun (WGS) entry which is preliminary data.</text>
</comment>
<evidence type="ECO:0000313" key="1">
    <source>
        <dbReference type="EMBL" id="KAH9413353.1"/>
    </source>
</evidence>
<reference evidence="1 2" key="2">
    <citation type="journal article" date="2022" name="Mol. Biol. Evol.">
        <title>Comparative Genomics Reveals Insights into the Divergent Evolution of Astigmatic Mites and Household Pest Adaptations.</title>
        <authorList>
            <person name="Xiong Q."/>
            <person name="Wan A.T."/>
            <person name="Liu X."/>
            <person name="Fung C.S."/>
            <person name="Xiao X."/>
            <person name="Malainual N."/>
            <person name="Hou J."/>
            <person name="Wang L."/>
            <person name="Wang M."/>
            <person name="Yang K.Y."/>
            <person name="Cui Y."/>
            <person name="Leung E.L."/>
            <person name="Nong W."/>
            <person name="Shin S.K."/>
            <person name="Au S.W."/>
            <person name="Jeong K.Y."/>
            <person name="Chew F.T."/>
            <person name="Hui J.H."/>
            <person name="Leung T.F."/>
            <person name="Tungtrongchitr A."/>
            <person name="Zhong N."/>
            <person name="Liu Z."/>
            <person name="Tsui S.K."/>
        </authorList>
    </citation>
    <scope>NUCLEOTIDE SEQUENCE [LARGE SCALE GENOMIC DNA]</scope>
    <source>
        <strain evidence="1">Derp</strain>
    </source>
</reference>
<dbReference type="EMBL" id="NJHN03000121">
    <property type="protein sequence ID" value="KAH9413353.1"/>
    <property type="molecule type" value="Genomic_DNA"/>
</dbReference>
<name>A0ABQ8ISU9_DERPT</name>
<accession>A0ABQ8ISU9</accession>